<evidence type="ECO:0000256" key="3">
    <source>
        <dbReference type="ARBA" id="ARBA00022741"/>
    </source>
</evidence>
<feature type="domain" description="ABC transporter" evidence="6">
    <location>
        <begin position="2"/>
        <end position="244"/>
    </location>
</feature>
<dbReference type="SUPFAM" id="SSF52540">
    <property type="entry name" value="P-loop containing nucleoside triphosphate hydrolases"/>
    <property type="match status" value="2"/>
</dbReference>
<feature type="domain" description="ABC transporter" evidence="6">
    <location>
        <begin position="312"/>
        <end position="537"/>
    </location>
</feature>
<evidence type="ECO:0000256" key="4">
    <source>
        <dbReference type="ARBA" id="ARBA00022840"/>
    </source>
</evidence>
<dbReference type="PANTHER" id="PTHR43553">
    <property type="entry name" value="HEAVY METAL TRANSPORTER"/>
    <property type="match status" value="1"/>
</dbReference>
<dbReference type="CDD" id="cd03225">
    <property type="entry name" value="ABC_cobalt_CbiO_domain1"/>
    <property type="match status" value="1"/>
</dbReference>
<dbReference type="PROSITE" id="PS50893">
    <property type="entry name" value="ABC_TRANSPORTER_2"/>
    <property type="match status" value="2"/>
</dbReference>
<evidence type="ECO:0000256" key="5">
    <source>
        <dbReference type="SAM" id="MobiDB-lite"/>
    </source>
</evidence>
<evidence type="ECO:0000256" key="2">
    <source>
        <dbReference type="ARBA" id="ARBA00022448"/>
    </source>
</evidence>
<comment type="caution">
    <text evidence="7">The sequence shown here is derived from an EMBL/GenBank/DDBJ whole genome shotgun (WGS) entry which is preliminary data.</text>
</comment>
<keyword evidence="2" id="KW-0813">Transport</keyword>
<dbReference type="InterPro" id="IPR017871">
    <property type="entry name" value="ABC_transporter-like_CS"/>
</dbReference>
<dbReference type="GO" id="GO:0005524">
    <property type="term" value="F:ATP binding"/>
    <property type="evidence" value="ECO:0007669"/>
    <property type="project" value="UniProtKB-KW"/>
</dbReference>
<dbReference type="InterPro" id="IPR050095">
    <property type="entry name" value="ECF_ABC_transporter_ATP-bd"/>
</dbReference>
<dbReference type="GO" id="GO:0043190">
    <property type="term" value="C:ATP-binding cassette (ABC) transporter complex"/>
    <property type="evidence" value="ECO:0007669"/>
    <property type="project" value="TreeGrafter"/>
</dbReference>
<evidence type="ECO:0000259" key="6">
    <source>
        <dbReference type="PROSITE" id="PS50893"/>
    </source>
</evidence>
<sequence length="538" mass="56715">MIEFDHASFTYRAQGDEGRAGAVDVSLTAHPGEVVVLCGRSGCGKSTVLRLAGGLAPRFFPGTAHGRVSLDGRAVDALETWEIAQRAGSLFQNPRTQFFSADSTGEVAFALENAGWSPEDIRQRVGATFEELGMSALAGRDLFRLSGGERQKVAFASLWATRPANLLLDEPTSNLDLPAVADMAGFVARAKEAGCAVLVAEHRLSWLTGIADRYVRMEAGRVDRVWGADEFAALSAEEVRRMGLRMRSADEARPVVRPPVREAPNVGQPTLGVPGGGAAPAGDGGPAGAAAPARRAGPRCAARSAGASAPLLSARGLAVRFGERTVLRGADVDLREGEVCAVVGANGAGKTTLCRALCGFERRARGTVSLAGRTASRSARVRASSMVFQDVNYQLFAESVADEVVFGLPRRQARAVDVAALLVGLDLDGLEERHPATLSGGQKQRLAVAACVAAHKQVLVFDEPTSGLDLDGMRRVARLLRELAAQGRTVLVITHDLELVACACDRALVVEGGRVGATMLVADHFDAVKRAMGVSREH</sequence>
<dbReference type="EMBL" id="JABZFZ010000138">
    <property type="protein sequence ID" value="MBF0939945.1"/>
    <property type="molecule type" value="Genomic_DNA"/>
</dbReference>
<dbReference type="InterPro" id="IPR015856">
    <property type="entry name" value="ABC_transpr_CbiO/EcfA_su"/>
</dbReference>
<dbReference type="Pfam" id="PF00005">
    <property type="entry name" value="ABC_tran"/>
    <property type="match status" value="2"/>
</dbReference>
<keyword evidence="4 7" id="KW-0067">ATP-binding</keyword>
<proteinExistence type="inferred from homology"/>
<dbReference type="SMART" id="SM00382">
    <property type="entry name" value="AAA"/>
    <property type="match status" value="2"/>
</dbReference>
<keyword evidence="3" id="KW-0547">Nucleotide-binding</keyword>
<dbReference type="AlphaFoldDB" id="A0A929N3L2"/>
<protein>
    <submittedName>
        <fullName evidence="7">ABC transporter ATP-binding protein</fullName>
    </submittedName>
</protein>
<dbReference type="InterPro" id="IPR003439">
    <property type="entry name" value="ABC_transporter-like_ATP-bd"/>
</dbReference>
<dbReference type="PROSITE" id="PS00211">
    <property type="entry name" value="ABC_TRANSPORTER_1"/>
    <property type="match status" value="2"/>
</dbReference>
<evidence type="ECO:0000313" key="8">
    <source>
        <dbReference type="Proteomes" id="UP000718630"/>
    </source>
</evidence>
<name>A0A929N3L2_9ACTO</name>
<dbReference type="InterPro" id="IPR027417">
    <property type="entry name" value="P-loop_NTPase"/>
</dbReference>
<feature type="region of interest" description="Disordered" evidence="5">
    <location>
        <begin position="257"/>
        <end position="295"/>
    </location>
</feature>
<evidence type="ECO:0000256" key="1">
    <source>
        <dbReference type="ARBA" id="ARBA00005417"/>
    </source>
</evidence>
<dbReference type="GO" id="GO:0016887">
    <property type="term" value="F:ATP hydrolysis activity"/>
    <property type="evidence" value="ECO:0007669"/>
    <property type="project" value="InterPro"/>
</dbReference>
<organism evidence="7 8">
    <name type="scientific">Schaalia georgiae</name>
    <dbReference type="NCBI Taxonomy" id="52768"/>
    <lineage>
        <taxon>Bacteria</taxon>
        <taxon>Bacillati</taxon>
        <taxon>Actinomycetota</taxon>
        <taxon>Actinomycetes</taxon>
        <taxon>Actinomycetales</taxon>
        <taxon>Actinomycetaceae</taxon>
        <taxon>Schaalia</taxon>
    </lineage>
</organism>
<evidence type="ECO:0000313" key="7">
    <source>
        <dbReference type="EMBL" id="MBF0939945.1"/>
    </source>
</evidence>
<dbReference type="PANTHER" id="PTHR43553:SF24">
    <property type="entry name" value="ENERGY-COUPLING FACTOR TRANSPORTER ATP-BINDING PROTEIN ECFA1"/>
    <property type="match status" value="1"/>
</dbReference>
<dbReference type="Gene3D" id="3.40.50.300">
    <property type="entry name" value="P-loop containing nucleotide triphosphate hydrolases"/>
    <property type="match status" value="2"/>
</dbReference>
<feature type="compositionally biased region" description="Gly residues" evidence="5">
    <location>
        <begin position="273"/>
        <end position="287"/>
    </location>
</feature>
<gene>
    <name evidence="7" type="ORF">HXK03_03595</name>
</gene>
<comment type="similarity">
    <text evidence="1">Belongs to the ABC transporter superfamily.</text>
</comment>
<accession>A0A929N3L2</accession>
<dbReference type="InterPro" id="IPR003593">
    <property type="entry name" value="AAA+_ATPase"/>
</dbReference>
<reference evidence="7" key="1">
    <citation type="submission" date="2020-04" db="EMBL/GenBank/DDBJ databases">
        <title>Deep metagenomics examines the oral microbiome during advanced dental caries in children, revealing novel taxa and co-occurrences with host molecules.</title>
        <authorList>
            <person name="Baker J.L."/>
            <person name="Morton J.T."/>
            <person name="Dinis M."/>
            <person name="Alvarez R."/>
            <person name="Tran N.C."/>
            <person name="Knight R."/>
            <person name="Edlund A."/>
        </authorList>
    </citation>
    <scope>NUCLEOTIDE SEQUENCE</scope>
    <source>
        <strain evidence="7">JCVI_32_bin.64</strain>
    </source>
</reference>
<dbReference type="Proteomes" id="UP000718630">
    <property type="component" value="Unassembled WGS sequence"/>
</dbReference>
<dbReference type="GO" id="GO:0042626">
    <property type="term" value="F:ATPase-coupled transmembrane transporter activity"/>
    <property type="evidence" value="ECO:0007669"/>
    <property type="project" value="TreeGrafter"/>
</dbReference>